<dbReference type="Gene3D" id="3.40.1740.10">
    <property type="entry name" value="VC0467-like"/>
    <property type="match status" value="1"/>
</dbReference>
<dbReference type="OrthoDB" id="272750at2759"/>
<dbReference type="PANTHER" id="PTHR31984:SF11">
    <property type="entry name" value="TRANSPORTER, PUTATIVE (DUF179)-RELATED"/>
    <property type="match status" value="1"/>
</dbReference>
<dbReference type="SUPFAM" id="SSF143456">
    <property type="entry name" value="VC0467-like"/>
    <property type="match status" value="1"/>
</dbReference>
<organism evidence="2 3">
    <name type="scientific">Actinidia rufa</name>
    <dbReference type="NCBI Taxonomy" id="165716"/>
    <lineage>
        <taxon>Eukaryota</taxon>
        <taxon>Viridiplantae</taxon>
        <taxon>Streptophyta</taxon>
        <taxon>Embryophyta</taxon>
        <taxon>Tracheophyta</taxon>
        <taxon>Spermatophyta</taxon>
        <taxon>Magnoliopsida</taxon>
        <taxon>eudicotyledons</taxon>
        <taxon>Gunneridae</taxon>
        <taxon>Pentapetalae</taxon>
        <taxon>asterids</taxon>
        <taxon>Ericales</taxon>
        <taxon>Actinidiaceae</taxon>
        <taxon>Actinidia</taxon>
    </lineage>
</organism>
<dbReference type="EMBL" id="BJWL01000011">
    <property type="protein sequence ID" value="GFY96850.1"/>
    <property type="molecule type" value="Genomic_DNA"/>
</dbReference>
<reference evidence="2 3" key="1">
    <citation type="submission" date="2019-07" db="EMBL/GenBank/DDBJ databases">
        <title>De Novo Assembly of kiwifruit Actinidia rufa.</title>
        <authorList>
            <person name="Sugita-Konishi S."/>
            <person name="Sato K."/>
            <person name="Mori E."/>
            <person name="Abe Y."/>
            <person name="Kisaki G."/>
            <person name="Hamano K."/>
            <person name="Suezawa K."/>
            <person name="Otani M."/>
            <person name="Fukuda T."/>
            <person name="Manabe T."/>
            <person name="Gomi K."/>
            <person name="Tabuchi M."/>
            <person name="Akimitsu K."/>
            <person name="Kataoka I."/>
        </authorList>
    </citation>
    <scope>NUCLEOTIDE SEQUENCE [LARGE SCALE GENOMIC DNA]</scope>
    <source>
        <strain evidence="3">cv. Fuchu</strain>
    </source>
</reference>
<evidence type="ECO:0000313" key="3">
    <source>
        <dbReference type="Proteomes" id="UP000585474"/>
    </source>
</evidence>
<dbReference type="AlphaFoldDB" id="A0A7J0FDS1"/>
<name>A0A7J0FDS1_9ERIC</name>
<keyword evidence="3" id="KW-1185">Reference proteome</keyword>
<dbReference type="Proteomes" id="UP000585474">
    <property type="component" value="Unassembled WGS sequence"/>
</dbReference>
<proteinExistence type="predicted"/>
<feature type="compositionally biased region" description="Low complexity" evidence="1">
    <location>
        <begin position="231"/>
        <end position="248"/>
    </location>
</feature>
<comment type="caution">
    <text evidence="2">The sequence shown here is derived from an EMBL/GenBank/DDBJ whole genome shotgun (WGS) entry which is preliminary data.</text>
</comment>
<dbReference type="Pfam" id="PF02622">
    <property type="entry name" value="DUF179"/>
    <property type="match status" value="1"/>
</dbReference>
<evidence type="ECO:0000256" key="1">
    <source>
        <dbReference type="SAM" id="MobiDB-lite"/>
    </source>
</evidence>
<evidence type="ECO:0000313" key="2">
    <source>
        <dbReference type="EMBL" id="GFY96850.1"/>
    </source>
</evidence>
<gene>
    <name evidence="2" type="ORF">Acr_11g0011560</name>
</gene>
<feature type="region of interest" description="Disordered" evidence="1">
    <location>
        <begin position="222"/>
        <end position="253"/>
    </location>
</feature>
<sequence>MGGLDCRIFLKKGWDPTGYRLRRKNHTMTGGGRAFKGLGSLGRLDALRDGYSDIDDDEADDGGELSRRDGLQLGSVTVSNSSIDSGWVGVGGASVGVMNGDGFGDRGCGRSWREGEVLERGGISLVEVSEVMGTFIELQNSKVASRCMEYMEAMKPLDCNPIAMLPPGSDELGGPSEDQVVESFGKFKELAVDKTKFCLEIVSVSQLYDMFAVLLSIGRNGDQSVPEESGAKGNNSSSDSNKSNDTASQKSHHRTLDWREFRAALFAGEQLEVDSTSIECLMQLLALLAPKCYVPVSLLAETAGTGSLNQDAAQLEPKPLGLKWAHPISAPEDGCILVASEQLDGVRTFERTVVLLLRSGTSHPQEGPFGVVINRPLNKRIKHMKPTNLDLATTFADCSLHFGGPLEASMFLMKTGGKSQLPGFEGVIPGLCYGARNSLDEAAALVKKRVLKPQDFKFYVGYAGWQLNQLREEIESDYWYVAACSANLIFGGSTNSSSSEGLWEEILQLMGGHYSELGRKPKQDT</sequence>
<dbReference type="PANTHER" id="PTHR31984">
    <property type="entry name" value="TRANSPORTER, PUTATIVE (DUF179)-RELATED"/>
    <property type="match status" value="1"/>
</dbReference>
<protein>
    <submittedName>
        <fullName evidence="2">Electron transporter, putative</fullName>
    </submittedName>
</protein>
<dbReference type="InterPro" id="IPR003774">
    <property type="entry name" value="AlgH-like"/>
</dbReference>
<accession>A0A7J0FDS1</accession>